<name>A0A933WAH7_UNCEI</name>
<feature type="region of interest" description="Disordered" evidence="9">
    <location>
        <begin position="1"/>
        <end position="23"/>
    </location>
</feature>
<evidence type="ECO:0000256" key="1">
    <source>
        <dbReference type="ARBA" id="ARBA00004811"/>
    </source>
</evidence>
<feature type="binding site" evidence="8">
    <location>
        <position position="24"/>
    </location>
    <ligand>
        <name>3-phosphoshikimate</name>
        <dbReference type="ChEBI" id="CHEBI:145989"/>
    </ligand>
</feature>
<keyword evidence="6 8" id="KW-0057">Aromatic amino acid biosynthesis</keyword>
<feature type="binding site" evidence="8">
    <location>
        <position position="29"/>
    </location>
    <ligand>
        <name>3-phosphoshikimate</name>
        <dbReference type="ChEBI" id="CHEBI:145989"/>
    </ligand>
</feature>
<feature type="binding site" evidence="8">
    <location>
        <position position="321"/>
    </location>
    <ligand>
        <name>3-phosphoshikimate</name>
        <dbReference type="ChEBI" id="CHEBI:145989"/>
    </ligand>
</feature>
<dbReference type="HAMAP" id="MF_00210">
    <property type="entry name" value="EPSP_synth"/>
    <property type="match status" value="1"/>
</dbReference>
<dbReference type="GO" id="GO:0005737">
    <property type="term" value="C:cytoplasm"/>
    <property type="evidence" value="ECO:0007669"/>
    <property type="project" value="UniProtKB-SubCell"/>
</dbReference>
<dbReference type="InterPro" id="IPR036968">
    <property type="entry name" value="Enolpyruvate_Tfrase_sf"/>
</dbReference>
<comment type="similarity">
    <text evidence="2 8">Belongs to the EPSP synthase family.</text>
</comment>
<feature type="active site" description="Proton acceptor" evidence="8">
    <location>
        <position position="321"/>
    </location>
</feature>
<dbReference type="Gene3D" id="3.65.10.10">
    <property type="entry name" value="Enolpyruvate transferase domain"/>
    <property type="match status" value="2"/>
</dbReference>
<dbReference type="GO" id="GO:0009073">
    <property type="term" value="P:aromatic amino acid family biosynthetic process"/>
    <property type="evidence" value="ECO:0007669"/>
    <property type="project" value="UniProtKB-KW"/>
</dbReference>
<keyword evidence="5 8" id="KW-0808">Transferase</keyword>
<feature type="domain" description="Enolpyruvate transferase" evidence="10">
    <location>
        <begin position="9"/>
        <end position="428"/>
    </location>
</feature>
<dbReference type="SUPFAM" id="SSF55205">
    <property type="entry name" value="EPT/RTPC-like"/>
    <property type="match status" value="1"/>
</dbReference>
<comment type="function">
    <text evidence="8">Catalyzes the transfer of the enolpyruvyl moiety of phosphoenolpyruvate (PEP) to the 5-hydroxyl of shikimate-3-phosphate (S3P) to produce enolpyruvyl shikimate-3-phosphate and inorganic phosphate.</text>
</comment>
<evidence type="ECO:0000256" key="4">
    <source>
        <dbReference type="ARBA" id="ARBA00022605"/>
    </source>
</evidence>
<gene>
    <name evidence="8 11" type="primary">aroA</name>
    <name evidence="11" type="ORF">HZA61_07525</name>
</gene>
<comment type="caution">
    <text evidence="11">The sequence shown here is derived from an EMBL/GenBank/DDBJ whole genome shotgun (WGS) entry which is preliminary data.</text>
</comment>
<feature type="binding site" evidence="8">
    <location>
        <position position="348"/>
    </location>
    <ligand>
        <name>3-phosphoshikimate</name>
        <dbReference type="ChEBI" id="CHEBI:145989"/>
    </ligand>
</feature>
<feature type="binding site" evidence="8">
    <location>
        <position position="169"/>
    </location>
    <ligand>
        <name>3-phosphoshikimate</name>
        <dbReference type="ChEBI" id="CHEBI:145989"/>
    </ligand>
</feature>
<dbReference type="AlphaFoldDB" id="A0A933WAH7"/>
<dbReference type="FunFam" id="3.65.10.10:FF:000005">
    <property type="entry name" value="3-phosphoshikimate 1-carboxyvinyltransferase"/>
    <property type="match status" value="1"/>
</dbReference>
<dbReference type="GO" id="GO:0003866">
    <property type="term" value="F:3-phosphoshikimate 1-carboxyvinyltransferase activity"/>
    <property type="evidence" value="ECO:0007669"/>
    <property type="project" value="UniProtKB-UniRule"/>
</dbReference>
<reference evidence="11" key="1">
    <citation type="submission" date="2020-07" db="EMBL/GenBank/DDBJ databases">
        <title>Huge and variable diversity of episymbiotic CPR bacteria and DPANN archaea in groundwater ecosystems.</title>
        <authorList>
            <person name="He C.Y."/>
            <person name="Keren R."/>
            <person name="Whittaker M."/>
            <person name="Farag I.F."/>
            <person name="Doudna J."/>
            <person name="Cate J.H.D."/>
            <person name="Banfield J.F."/>
        </authorList>
    </citation>
    <scope>NUCLEOTIDE SEQUENCE</scope>
    <source>
        <strain evidence="11">NC_groundwater_1813_Pr3_B-0.1um_71_17</strain>
    </source>
</reference>
<evidence type="ECO:0000313" key="11">
    <source>
        <dbReference type="EMBL" id="MBI5169319.1"/>
    </source>
</evidence>
<feature type="binding site" evidence="8">
    <location>
        <position position="167"/>
    </location>
    <ligand>
        <name>3-phosphoshikimate</name>
        <dbReference type="ChEBI" id="CHEBI:145989"/>
    </ligand>
</feature>
<keyword evidence="4 8" id="KW-0028">Amino-acid biosynthesis</keyword>
<organism evidence="11 12">
    <name type="scientific">Eiseniibacteriota bacterium</name>
    <dbReference type="NCBI Taxonomy" id="2212470"/>
    <lineage>
        <taxon>Bacteria</taxon>
        <taxon>Candidatus Eiseniibacteriota</taxon>
    </lineage>
</organism>
<feature type="binding site" evidence="8">
    <location>
        <position position="25"/>
    </location>
    <ligand>
        <name>3-phosphoshikimate</name>
        <dbReference type="ChEBI" id="CHEBI:145989"/>
    </ligand>
</feature>
<dbReference type="InterPro" id="IPR013792">
    <property type="entry name" value="RNA3'P_cycl/enolpyr_Trfase_a/b"/>
</dbReference>
<sequence>MTPASPAVRRGRPLGGRFTPPGDKSITHRAVLFGLLAEGTSRIEYANPGEDCLGSLRCAEALGAAVRRDGALWELTGTAGALRAPAHPLDCGNSGTTMRLLAGIAARSAAAVTLAGDASLSRRPMARIVTPLERMGARIATSEGGRPPLTITGGALAGIRYDVPVASAQVATCVLLAGLAASGATEVRLPGPARDHTERMLPAYGAALEVTESEHGGRTVRLAGATTLRAREVRVPGDASAAAFFLAAAAAEPGASVTAVHMNLNPTRTGLLDVLAAMGAEVSIEHVRDEAGEPVGDVTVTGPDRLRAFDVPAEWAPRLIDEVPAWVIAASAARGTSSVSGASELRVKESDRVVALARNLAACGIESDERPDGLAVTGGTARGARIEAHLDHRIVMAFAALGARTAEPMTFDDVSSVATSYPGFFSTLGALGAQVEGVA</sequence>
<evidence type="ECO:0000256" key="9">
    <source>
        <dbReference type="SAM" id="MobiDB-lite"/>
    </source>
</evidence>
<evidence type="ECO:0000256" key="3">
    <source>
        <dbReference type="ARBA" id="ARBA00022490"/>
    </source>
</evidence>
<evidence type="ECO:0000256" key="7">
    <source>
        <dbReference type="ARBA" id="ARBA00044633"/>
    </source>
</evidence>
<feature type="binding site" evidence="8">
    <location>
        <position position="24"/>
    </location>
    <ligand>
        <name>phosphoenolpyruvate</name>
        <dbReference type="ChEBI" id="CHEBI:58702"/>
    </ligand>
</feature>
<evidence type="ECO:0000256" key="8">
    <source>
        <dbReference type="HAMAP-Rule" id="MF_00210"/>
    </source>
</evidence>
<dbReference type="InterPro" id="IPR006264">
    <property type="entry name" value="EPSP_synthase"/>
</dbReference>
<comment type="pathway">
    <text evidence="1 8">Metabolic intermediate biosynthesis; chorismate biosynthesis; chorismate from D-erythrose 4-phosphate and phosphoenolpyruvate: step 6/7.</text>
</comment>
<comment type="subcellular location">
    <subcellularLocation>
        <location evidence="8">Cytoplasm</location>
    </subcellularLocation>
</comment>
<feature type="binding site" evidence="8">
    <location>
        <position position="123"/>
    </location>
    <ligand>
        <name>phosphoenolpyruvate</name>
        <dbReference type="ChEBI" id="CHEBI:58702"/>
    </ligand>
</feature>
<evidence type="ECO:0000256" key="5">
    <source>
        <dbReference type="ARBA" id="ARBA00022679"/>
    </source>
</evidence>
<evidence type="ECO:0000313" key="12">
    <source>
        <dbReference type="Proteomes" id="UP000696931"/>
    </source>
</evidence>
<dbReference type="PROSITE" id="PS00104">
    <property type="entry name" value="EPSP_SYNTHASE_1"/>
    <property type="match status" value="1"/>
</dbReference>
<comment type="catalytic activity">
    <reaction evidence="7">
        <text>3-phosphoshikimate + phosphoenolpyruvate = 5-O-(1-carboxyvinyl)-3-phosphoshikimate + phosphate</text>
        <dbReference type="Rhea" id="RHEA:21256"/>
        <dbReference type="ChEBI" id="CHEBI:43474"/>
        <dbReference type="ChEBI" id="CHEBI:57701"/>
        <dbReference type="ChEBI" id="CHEBI:58702"/>
        <dbReference type="ChEBI" id="CHEBI:145989"/>
        <dbReference type="EC" id="2.5.1.19"/>
    </reaction>
    <physiologicalReaction direction="left-to-right" evidence="7">
        <dbReference type="Rhea" id="RHEA:21257"/>
    </physiologicalReaction>
</comment>
<comment type="caution">
    <text evidence="8">Lacks conserved residue(s) required for the propagation of feature annotation.</text>
</comment>
<dbReference type="GO" id="GO:0009423">
    <property type="term" value="P:chorismate biosynthetic process"/>
    <property type="evidence" value="ECO:0007669"/>
    <property type="project" value="UniProtKB-UniRule"/>
</dbReference>
<comment type="subunit">
    <text evidence="8">Monomer.</text>
</comment>
<proteinExistence type="inferred from homology"/>
<dbReference type="InterPro" id="IPR023193">
    <property type="entry name" value="EPSP_synthase_CS"/>
</dbReference>
<accession>A0A933WAH7</accession>
<feature type="binding site" evidence="8">
    <location>
        <position position="95"/>
    </location>
    <ligand>
        <name>phosphoenolpyruvate</name>
        <dbReference type="ChEBI" id="CHEBI:58702"/>
    </ligand>
</feature>
<keyword evidence="3 8" id="KW-0963">Cytoplasm</keyword>
<dbReference type="Pfam" id="PF00275">
    <property type="entry name" value="EPSP_synthase"/>
    <property type="match status" value="1"/>
</dbReference>
<dbReference type="PANTHER" id="PTHR21090">
    <property type="entry name" value="AROM/DEHYDROQUINATE SYNTHASE"/>
    <property type="match status" value="1"/>
</dbReference>
<evidence type="ECO:0000259" key="10">
    <source>
        <dbReference type="Pfam" id="PF00275"/>
    </source>
</evidence>
<evidence type="ECO:0000256" key="2">
    <source>
        <dbReference type="ARBA" id="ARBA00009948"/>
    </source>
</evidence>
<dbReference type="PIRSF" id="PIRSF000505">
    <property type="entry name" value="EPSPS"/>
    <property type="match status" value="1"/>
</dbReference>
<dbReference type="NCBIfam" id="TIGR01356">
    <property type="entry name" value="aroA"/>
    <property type="match status" value="1"/>
</dbReference>
<dbReference type="GO" id="GO:0008652">
    <property type="term" value="P:amino acid biosynthetic process"/>
    <property type="evidence" value="ECO:0007669"/>
    <property type="project" value="UniProtKB-KW"/>
</dbReference>
<feature type="binding site" evidence="8">
    <location>
        <position position="169"/>
    </location>
    <ligand>
        <name>phosphoenolpyruvate</name>
        <dbReference type="ChEBI" id="CHEBI:58702"/>
    </ligand>
</feature>
<dbReference type="InterPro" id="IPR001986">
    <property type="entry name" value="Enolpyruvate_Tfrase_dom"/>
</dbReference>
<evidence type="ECO:0000256" key="6">
    <source>
        <dbReference type="ARBA" id="ARBA00023141"/>
    </source>
</evidence>
<dbReference type="EC" id="2.5.1.19" evidence="8"/>
<dbReference type="EMBL" id="JACRIW010000048">
    <property type="protein sequence ID" value="MBI5169319.1"/>
    <property type="molecule type" value="Genomic_DNA"/>
</dbReference>
<dbReference type="PROSITE" id="PS00885">
    <property type="entry name" value="EPSP_SYNTHASE_2"/>
    <property type="match status" value="1"/>
</dbReference>
<feature type="binding site" evidence="8">
    <location>
        <position position="393"/>
    </location>
    <ligand>
        <name>phosphoenolpyruvate</name>
        <dbReference type="ChEBI" id="CHEBI:58702"/>
    </ligand>
</feature>
<feature type="binding site" evidence="8">
    <location>
        <position position="352"/>
    </location>
    <ligand>
        <name>phosphoenolpyruvate</name>
        <dbReference type="ChEBI" id="CHEBI:58702"/>
    </ligand>
</feature>
<dbReference type="Proteomes" id="UP000696931">
    <property type="component" value="Unassembled WGS sequence"/>
</dbReference>
<protein>
    <recommendedName>
        <fullName evidence="8">3-phosphoshikimate 1-carboxyvinyltransferase</fullName>
        <ecNumber evidence="8">2.5.1.19</ecNumber>
    </recommendedName>
    <alternativeName>
        <fullName evidence="8">5-enolpyruvylshikimate-3-phosphate synthase</fullName>
        <shortName evidence="8">EPSP synthase</shortName>
        <shortName evidence="8">EPSPS</shortName>
    </alternativeName>
</protein>
<dbReference type="CDD" id="cd01556">
    <property type="entry name" value="EPSP_synthase"/>
    <property type="match status" value="1"/>
</dbReference>
<dbReference type="PANTHER" id="PTHR21090:SF5">
    <property type="entry name" value="PENTAFUNCTIONAL AROM POLYPEPTIDE"/>
    <property type="match status" value="1"/>
</dbReference>